<dbReference type="GO" id="GO:0016740">
    <property type="term" value="F:transferase activity"/>
    <property type="evidence" value="ECO:0007669"/>
    <property type="project" value="UniProtKB-KW"/>
</dbReference>
<dbReference type="Pfam" id="PF00535">
    <property type="entry name" value="Glycos_transf_2"/>
    <property type="match status" value="1"/>
</dbReference>
<dbReference type="Gene3D" id="3.90.550.10">
    <property type="entry name" value="Spore Coat Polysaccharide Biosynthesis Protein SpsA, Chain A"/>
    <property type="match status" value="1"/>
</dbReference>
<dbReference type="InterPro" id="IPR050256">
    <property type="entry name" value="Glycosyltransferase_2"/>
</dbReference>
<proteinExistence type="predicted"/>
<keyword evidence="3" id="KW-0808">Transferase</keyword>
<dbReference type="InterPro" id="IPR029044">
    <property type="entry name" value="Nucleotide-diphossugar_trans"/>
</dbReference>
<dbReference type="PANTHER" id="PTHR48090:SF8">
    <property type="entry name" value="GLYCOSYLTRANSFERASE CSBB-RELATED"/>
    <property type="match status" value="1"/>
</dbReference>
<evidence type="ECO:0000259" key="2">
    <source>
        <dbReference type="Pfam" id="PF00535"/>
    </source>
</evidence>
<accession>A0A1G5WCN6</accession>
<dbReference type="InterPro" id="IPR001173">
    <property type="entry name" value="Glyco_trans_2-like"/>
</dbReference>
<feature type="transmembrane region" description="Helical" evidence="1">
    <location>
        <begin position="220"/>
        <end position="247"/>
    </location>
</feature>
<dbReference type="RefSeq" id="WP_149731876.1">
    <property type="nucleotide sequence ID" value="NZ_FMXB01000009.1"/>
</dbReference>
<evidence type="ECO:0000313" key="4">
    <source>
        <dbReference type="Proteomes" id="UP000323439"/>
    </source>
</evidence>
<keyword evidence="1" id="KW-0812">Transmembrane</keyword>
<keyword evidence="1" id="KW-0472">Membrane</keyword>
<keyword evidence="1" id="KW-1133">Transmembrane helix</keyword>
<feature type="domain" description="Glycosyltransferase 2-like" evidence="2">
    <location>
        <begin position="5"/>
        <end position="160"/>
    </location>
</feature>
<reference evidence="3 4" key="1">
    <citation type="submission" date="2016-10" db="EMBL/GenBank/DDBJ databases">
        <authorList>
            <person name="Varghese N."/>
            <person name="Submissions S."/>
        </authorList>
    </citation>
    <scope>NUCLEOTIDE SEQUENCE [LARGE SCALE GENOMIC DNA]</scope>
    <source>
        <strain evidence="3 4">DSM 16643</strain>
    </source>
</reference>
<organism evidence="3 4">
    <name type="scientific">Methanobrevibacter millerae</name>
    <dbReference type="NCBI Taxonomy" id="230361"/>
    <lineage>
        <taxon>Archaea</taxon>
        <taxon>Methanobacteriati</taxon>
        <taxon>Methanobacteriota</taxon>
        <taxon>Methanomada group</taxon>
        <taxon>Methanobacteria</taxon>
        <taxon>Methanobacteriales</taxon>
        <taxon>Methanobacteriaceae</taxon>
        <taxon>Methanobrevibacter</taxon>
    </lineage>
</organism>
<protein>
    <submittedName>
        <fullName evidence="3">Glycosyltransferase involved in cell wall bisynthesis</fullName>
    </submittedName>
</protein>
<dbReference type="Proteomes" id="UP000323439">
    <property type="component" value="Unassembled WGS sequence"/>
</dbReference>
<evidence type="ECO:0000313" key="3">
    <source>
        <dbReference type="EMBL" id="SDA55881.1"/>
    </source>
</evidence>
<sequence>MNLEIVVPCYNEERNILRFYIEIDNVLNDDIDWQIIFVNDGSDDDTLAEIKKLENAKYISFSRNFGKEAAIYAGLKKTTAEYVILMDADLQDPPSLIPEMLTYIDDYDIVATRRVTRTGEPKIRSFFARRFYSIMNRMSDIELVDGARDFRLMKRNVVDSVLELNEINRFSKGIFQWVGFDTKWIEYENIERAEGETSWSFWQLFKYSIEGIVSFTVAPLYISTIIGIIFSIISFFSILFIVIRTLIFGDPVSGWPSTISIILLIGGIQLFSIGVLGQYLAKTYIETKNRPKYIIKEDNFN</sequence>
<name>A0A1G5WCN6_9EURY</name>
<gene>
    <name evidence="3" type="ORF">SAMN02910315_01325</name>
</gene>
<evidence type="ECO:0000256" key="1">
    <source>
        <dbReference type="SAM" id="Phobius"/>
    </source>
</evidence>
<dbReference type="SUPFAM" id="SSF53448">
    <property type="entry name" value="Nucleotide-diphospho-sugar transferases"/>
    <property type="match status" value="1"/>
</dbReference>
<feature type="transmembrane region" description="Helical" evidence="1">
    <location>
        <begin position="259"/>
        <end position="281"/>
    </location>
</feature>
<dbReference type="EMBL" id="FMXB01000009">
    <property type="protein sequence ID" value="SDA55881.1"/>
    <property type="molecule type" value="Genomic_DNA"/>
</dbReference>
<dbReference type="OrthoDB" id="46222at2157"/>
<dbReference type="CDD" id="cd04187">
    <property type="entry name" value="DPM1_like_bac"/>
    <property type="match status" value="1"/>
</dbReference>
<keyword evidence="4" id="KW-1185">Reference proteome</keyword>
<dbReference type="GO" id="GO:0005886">
    <property type="term" value="C:plasma membrane"/>
    <property type="evidence" value="ECO:0007669"/>
    <property type="project" value="TreeGrafter"/>
</dbReference>
<dbReference type="AlphaFoldDB" id="A0A1G5WCN6"/>
<dbReference type="PANTHER" id="PTHR48090">
    <property type="entry name" value="UNDECAPRENYL-PHOSPHATE 4-DEOXY-4-FORMAMIDO-L-ARABINOSE TRANSFERASE-RELATED"/>
    <property type="match status" value="1"/>
</dbReference>